<keyword evidence="2" id="KW-1185">Reference proteome</keyword>
<accession>A0ACC2URB3</accession>
<dbReference type="EMBL" id="QTSX02000059">
    <property type="protein sequence ID" value="KAJ9089220.1"/>
    <property type="molecule type" value="Genomic_DNA"/>
</dbReference>
<dbReference type="Proteomes" id="UP001165960">
    <property type="component" value="Unassembled WGS sequence"/>
</dbReference>
<evidence type="ECO:0000313" key="2">
    <source>
        <dbReference type="Proteomes" id="UP001165960"/>
    </source>
</evidence>
<protein>
    <submittedName>
        <fullName evidence="1">Uncharacterized protein</fullName>
    </submittedName>
</protein>
<sequence>MFNLTVLSQAKVVVPHLGAYHPIAADMLYLSHYLPFLYLTLVSCYPKGLEPFMASWYYNTPSPDNSFENYSQSGERETFNLRVTGSSPVKNFAAIAQLGERQTEDLKVPRSIRGGRIYFLV</sequence>
<organism evidence="1 2">
    <name type="scientific">Entomophthora muscae</name>
    <dbReference type="NCBI Taxonomy" id="34485"/>
    <lineage>
        <taxon>Eukaryota</taxon>
        <taxon>Fungi</taxon>
        <taxon>Fungi incertae sedis</taxon>
        <taxon>Zoopagomycota</taxon>
        <taxon>Entomophthoromycotina</taxon>
        <taxon>Entomophthoromycetes</taxon>
        <taxon>Entomophthorales</taxon>
        <taxon>Entomophthoraceae</taxon>
        <taxon>Entomophthora</taxon>
    </lineage>
</organism>
<reference evidence="1" key="1">
    <citation type="submission" date="2022-04" db="EMBL/GenBank/DDBJ databases">
        <title>Genome of the entomopathogenic fungus Entomophthora muscae.</title>
        <authorList>
            <person name="Elya C."/>
            <person name="Lovett B.R."/>
            <person name="Lee E."/>
            <person name="Macias A.M."/>
            <person name="Hajek A.E."/>
            <person name="De Bivort B.L."/>
            <person name="Kasson M.T."/>
            <person name="De Fine Licht H.H."/>
            <person name="Stajich J.E."/>
        </authorList>
    </citation>
    <scope>NUCLEOTIDE SEQUENCE</scope>
    <source>
        <strain evidence="1">Berkeley</strain>
    </source>
</reference>
<comment type="caution">
    <text evidence="1">The sequence shown here is derived from an EMBL/GenBank/DDBJ whole genome shotgun (WGS) entry which is preliminary data.</text>
</comment>
<name>A0ACC2URB3_9FUNG</name>
<evidence type="ECO:0000313" key="1">
    <source>
        <dbReference type="EMBL" id="KAJ9089220.1"/>
    </source>
</evidence>
<proteinExistence type="predicted"/>
<gene>
    <name evidence="1" type="ORF">DSO57_1015155</name>
</gene>